<feature type="non-terminal residue" evidence="1">
    <location>
        <position position="210"/>
    </location>
</feature>
<comment type="caution">
    <text evidence="1">The sequence shown here is derived from an EMBL/GenBank/DDBJ whole genome shotgun (WGS) entry which is preliminary data.</text>
</comment>
<reference evidence="1 2" key="1">
    <citation type="submission" date="2021-06" db="EMBL/GenBank/DDBJ databases">
        <authorList>
            <person name="Kallberg Y."/>
            <person name="Tangrot J."/>
            <person name="Rosling A."/>
        </authorList>
    </citation>
    <scope>NUCLEOTIDE SEQUENCE [LARGE SCALE GENOMIC DNA]</scope>
    <source>
        <strain evidence="1 2">120-4 pot B 10/14</strain>
    </source>
</reference>
<evidence type="ECO:0000313" key="2">
    <source>
        <dbReference type="Proteomes" id="UP000789901"/>
    </source>
</evidence>
<keyword evidence="2" id="KW-1185">Reference proteome</keyword>
<sequence>MDLVTNSDHKLLITALDTDINTRFRNEEKGQKKINKKISIDKEWDIIQSSIIKAAQTSLPMKKKLAEMLKIEDTKKTDVLQLLRKCIRKLGTFCHRIRKRVLMLQEEKELYKLCKDIEKNYEIDTSCEQIQDTEEKRQEEIKKRIEERYSIIVSDQKRMLDSLLEKKYNKIRLDRVVKMEVRDKIELIYKPKEIKKEIEIHFKKQFSRRN</sequence>
<proteinExistence type="predicted"/>
<dbReference type="Proteomes" id="UP000789901">
    <property type="component" value="Unassembled WGS sequence"/>
</dbReference>
<accession>A0ABN7W594</accession>
<gene>
    <name evidence="1" type="ORF">GMARGA_LOCUS26804</name>
</gene>
<name>A0ABN7W594_GIGMA</name>
<organism evidence="1 2">
    <name type="scientific">Gigaspora margarita</name>
    <dbReference type="NCBI Taxonomy" id="4874"/>
    <lineage>
        <taxon>Eukaryota</taxon>
        <taxon>Fungi</taxon>
        <taxon>Fungi incertae sedis</taxon>
        <taxon>Mucoromycota</taxon>
        <taxon>Glomeromycotina</taxon>
        <taxon>Glomeromycetes</taxon>
        <taxon>Diversisporales</taxon>
        <taxon>Gigasporaceae</taxon>
        <taxon>Gigaspora</taxon>
    </lineage>
</organism>
<dbReference type="EMBL" id="CAJVQB010031807">
    <property type="protein sequence ID" value="CAG8817444.1"/>
    <property type="molecule type" value="Genomic_DNA"/>
</dbReference>
<evidence type="ECO:0000313" key="1">
    <source>
        <dbReference type="EMBL" id="CAG8817444.1"/>
    </source>
</evidence>
<protein>
    <submittedName>
        <fullName evidence="1">27362_t:CDS:1</fullName>
    </submittedName>
</protein>